<feature type="domain" description="Protein kinase" evidence="14">
    <location>
        <begin position="12"/>
        <end position="263"/>
    </location>
</feature>
<dbReference type="InterPro" id="IPR000719">
    <property type="entry name" value="Prot_kinase_dom"/>
</dbReference>
<evidence type="ECO:0000256" key="6">
    <source>
        <dbReference type="ARBA" id="ARBA00022777"/>
    </source>
</evidence>
<evidence type="ECO:0000313" key="17">
    <source>
        <dbReference type="Proteomes" id="UP000604825"/>
    </source>
</evidence>
<dbReference type="GO" id="GO:0000209">
    <property type="term" value="P:protein polyubiquitination"/>
    <property type="evidence" value="ECO:0007669"/>
    <property type="project" value="TreeGrafter"/>
</dbReference>
<comment type="catalytic activity">
    <reaction evidence="10">
        <text>L-seryl-[protein] + ATP = O-phospho-L-seryl-[protein] + ADP + H(+)</text>
        <dbReference type="Rhea" id="RHEA:17989"/>
        <dbReference type="Rhea" id="RHEA-COMP:9863"/>
        <dbReference type="Rhea" id="RHEA-COMP:11604"/>
        <dbReference type="ChEBI" id="CHEBI:15378"/>
        <dbReference type="ChEBI" id="CHEBI:29999"/>
        <dbReference type="ChEBI" id="CHEBI:30616"/>
        <dbReference type="ChEBI" id="CHEBI:83421"/>
        <dbReference type="ChEBI" id="CHEBI:456216"/>
        <dbReference type="EC" id="2.7.11.1"/>
    </reaction>
</comment>
<evidence type="ECO:0000259" key="15">
    <source>
        <dbReference type="PROSITE" id="PS50237"/>
    </source>
</evidence>
<dbReference type="Pfam" id="PF00632">
    <property type="entry name" value="HECT"/>
    <property type="match status" value="1"/>
</dbReference>
<evidence type="ECO:0000256" key="10">
    <source>
        <dbReference type="ARBA" id="ARBA00048679"/>
    </source>
</evidence>
<dbReference type="PANTHER" id="PTHR45670:SF3">
    <property type="entry name" value="HECT-TYPE E3 UBIQUITIN TRANSFERASE"/>
    <property type="match status" value="1"/>
</dbReference>
<dbReference type="SMART" id="SM00220">
    <property type="entry name" value="S_TKc"/>
    <property type="match status" value="1"/>
</dbReference>
<dbReference type="GO" id="GO:0004674">
    <property type="term" value="F:protein serine/threonine kinase activity"/>
    <property type="evidence" value="ECO:0007669"/>
    <property type="project" value="UniProtKB-KW"/>
</dbReference>
<dbReference type="Gene3D" id="3.90.1750.10">
    <property type="entry name" value="Hect, E3 ligase catalytic domains"/>
    <property type="match status" value="1"/>
</dbReference>
<dbReference type="PROSITE" id="PS50237">
    <property type="entry name" value="HECT"/>
    <property type="match status" value="1"/>
</dbReference>
<dbReference type="PROSITE" id="PS00107">
    <property type="entry name" value="PROTEIN_KINASE_ATP"/>
    <property type="match status" value="1"/>
</dbReference>
<evidence type="ECO:0000256" key="5">
    <source>
        <dbReference type="ARBA" id="ARBA00022741"/>
    </source>
</evidence>
<dbReference type="InterPro" id="IPR008271">
    <property type="entry name" value="Ser/Thr_kinase_AS"/>
</dbReference>
<dbReference type="Gene3D" id="3.30.2160.10">
    <property type="entry name" value="Hect, E3 ligase catalytic domain"/>
    <property type="match status" value="1"/>
</dbReference>
<sequence>MATREEWSMSDFEIGKYIGEGKFGKVYLAREKQSGYVVALKVIFKVKLEKYRFHAHLRREIEIQRDLDHPNVLRLFAWFHDEEKVVLVLEYAARGELYKVLRAAGRFDERTAATYVASLAGALAYCHKKGIIHRDIKPENLLLDLEGRLKIADFGWAARSNAKRHTLCGTIDYLAPEMVEKKAHDHAVDNWTLGILCYEFLYGSPPFEADEQYDTLRRIVTVDWAFPSTPRVSSEAKDLISKLLVKDSSKRLCLEDIIKHPWIQKNAEPSGSCIKHKDVTRAKCLRALDAISLECPDQCLRRGVAAAVLQFFDFFSTNKQKVALQIVSNIFTDYDEVNAPKAMEAVPALCNLLQYSDRMILESAISCLALVAAGASGNAKHMSKLCESNVVEVTMTLMDNEGWKSLSDATLTGILGLLKSLVAVSAKAVKSLFEFNFCELLKQMITYYSYLHHDSDKVQILVELIYQLMPPLETSGQHAKLVTAKRKLIMRQSRYMNQLASIVALIVQVAKSAALSSICYRCVVVIGKIVELSTPNFLMELQKTVNLSSFLNCLLARKNQHILFETLKISRTLLEKDQRFSLETLTKEGVKHAIEYIVSQSKNISHQSERNNSVKESCLCFDLESSSTVEACSIENDAVMELAEEIKKNFFSVKRSKKSPHRFGFTLKSVRDFFARLNVYALTHPAENPDSCKQLSDLSRSLLSDELLVTSTFEFVQSGSIKCFAVYLSNGAYCNADLNDGPVLEQLSKVQSQLQKFANLALTLSNESSANPLGILVEKLLDTLHMCYDSFPVMLSDEQISRESMMIPLRYPEAQKPTSLELKFRRSQKERELRNYNGVLSVDLFSTPDTTEPILFREVFRRTDQEPASKNSNQEKGANGSRKSVESKNDDGNTSSRLRFLYNGVTLQPSVTFFESILRLMNKGQSDLLIDPSFWEEEHNITYRKRNKSKEISSQSSYYTQLSYVQENLQRAWSKDPFFTALLHGKLPGDLDVSDLSYNLLFMLKVLEGLNRFSYQLLMDEQINKFAEGTLQDMDLEVARYAVPRHQFISSLLANKLEVQMQDALFEDGLIPSWCVYLVETCPFLLSFDTRWKYFCLTVHRSFIPDQVNSSPEQVHNILNQVTGHSDQVKSPPQSKRYRVARSAILEGAVSVMTSHGSSSRIIEVEFEGEVGTGRGPSFEFYTTASHELQRTGLGMWRGDSGEHGFIHAPFGLFPKPWSSSGTSSQGVDFTNMLQKFKLLGNLVARAVLDGRILDIPLSKAFYKVMLEQELDIYDIPLFDPELGKTVIEFQALVSRKKFLETSSRASNPKADLSFKNVKLEDLCLDFTLPGNPEYELVTGSSEKLVTLDSLDEYVSLVVDATLKSGIAKQIEAFKSGINEVFALKALKMFTEEEMERILCGEQDAWALKNLEDHMEFEHGYDMRSQPIIIFLEILREFGREDQRAFIQFSTGAPQLPLGGLASLDPKLNVVRKQCDGNVDDELPSVNTCRHFIKLPPYSSKEIMRTKLKYAITEGLGSFHLS</sequence>
<dbReference type="FunFam" id="3.30.200.20:FF:000042">
    <property type="entry name" value="Aurora kinase A"/>
    <property type="match status" value="1"/>
</dbReference>
<evidence type="ECO:0000256" key="7">
    <source>
        <dbReference type="ARBA" id="ARBA00022786"/>
    </source>
</evidence>
<evidence type="ECO:0000256" key="12">
    <source>
        <dbReference type="PROSITE-ProRule" id="PRU10141"/>
    </source>
</evidence>
<dbReference type="CDD" id="cd00078">
    <property type="entry name" value="HECTc"/>
    <property type="match status" value="1"/>
</dbReference>
<dbReference type="PANTHER" id="PTHR45670">
    <property type="entry name" value="E3 UBIQUITIN-PROTEIN LIGASE TRIP12"/>
    <property type="match status" value="1"/>
</dbReference>
<comment type="similarity">
    <text evidence="2">Belongs to the UPL family. K-HECT subfamily.</text>
</comment>
<dbReference type="FunFam" id="1.10.510.10:FF:000235">
    <property type="entry name" value="Serine/threonine-protein kinase ark1"/>
    <property type="match status" value="1"/>
</dbReference>
<dbReference type="SUPFAM" id="SSF48371">
    <property type="entry name" value="ARM repeat"/>
    <property type="match status" value="1"/>
</dbReference>
<feature type="domain" description="HECT" evidence="15">
    <location>
        <begin position="1163"/>
        <end position="1522"/>
    </location>
</feature>
<dbReference type="Pfam" id="PF00069">
    <property type="entry name" value="Pkinase"/>
    <property type="match status" value="1"/>
</dbReference>
<proteinExistence type="inferred from homology"/>
<dbReference type="Gene3D" id="3.30.2410.10">
    <property type="entry name" value="Hect, E3 ligase catalytic domain"/>
    <property type="match status" value="1"/>
</dbReference>
<accession>A0A811RR84</accession>
<dbReference type="InterPro" id="IPR011989">
    <property type="entry name" value="ARM-like"/>
</dbReference>
<keyword evidence="5 12" id="KW-0547">Nucleotide-binding</keyword>
<feature type="region of interest" description="Disordered" evidence="13">
    <location>
        <begin position="861"/>
        <end position="893"/>
    </location>
</feature>
<dbReference type="InterPro" id="IPR035983">
    <property type="entry name" value="Hect_E3_ubiquitin_ligase"/>
</dbReference>
<comment type="catalytic activity">
    <reaction evidence="9">
        <text>L-threonyl-[protein] + ATP = O-phospho-L-threonyl-[protein] + ADP + H(+)</text>
        <dbReference type="Rhea" id="RHEA:46608"/>
        <dbReference type="Rhea" id="RHEA-COMP:11060"/>
        <dbReference type="Rhea" id="RHEA-COMP:11605"/>
        <dbReference type="ChEBI" id="CHEBI:15378"/>
        <dbReference type="ChEBI" id="CHEBI:30013"/>
        <dbReference type="ChEBI" id="CHEBI:30616"/>
        <dbReference type="ChEBI" id="CHEBI:61977"/>
        <dbReference type="ChEBI" id="CHEBI:456216"/>
        <dbReference type="EC" id="2.7.11.1"/>
    </reaction>
</comment>
<dbReference type="Gene3D" id="1.10.510.10">
    <property type="entry name" value="Transferase(Phosphotransferase) domain 1"/>
    <property type="match status" value="1"/>
</dbReference>
<evidence type="ECO:0000256" key="13">
    <source>
        <dbReference type="SAM" id="MobiDB-lite"/>
    </source>
</evidence>
<keyword evidence="17" id="KW-1185">Reference proteome</keyword>
<keyword evidence="4" id="KW-0808">Transferase</keyword>
<evidence type="ECO:0000256" key="1">
    <source>
        <dbReference type="ARBA" id="ARBA00000885"/>
    </source>
</evidence>
<dbReference type="EMBL" id="CAJGYO010000016">
    <property type="protein sequence ID" value="CAD6273136.1"/>
    <property type="molecule type" value="Genomic_DNA"/>
</dbReference>
<dbReference type="Gene3D" id="3.30.200.20">
    <property type="entry name" value="Phosphorylase Kinase, domain 1"/>
    <property type="match status" value="1"/>
</dbReference>
<keyword evidence="3" id="KW-0723">Serine/threonine-protein kinase</keyword>
<dbReference type="GO" id="GO:0043161">
    <property type="term" value="P:proteasome-mediated ubiquitin-dependent protein catabolic process"/>
    <property type="evidence" value="ECO:0007669"/>
    <property type="project" value="TreeGrafter"/>
</dbReference>
<evidence type="ECO:0000259" key="14">
    <source>
        <dbReference type="PROSITE" id="PS50011"/>
    </source>
</evidence>
<dbReference type="GO" id="GO:0005524">
    <property type="term" value="F:ATP binding"/>
    <property type="evidence" value="ECO:0007669"/>
    <property type="project" value="UniProtKB-UniRule"/>
</dbReference>
<evidence type="ECO:0000256" key="3">
    <source>
        <dbReference type="ARBA" id="ARBA00022527"/>
    </source>
</evidence>
<dbReference type="PROSITE" id="PS50011">
    <property type="entry name" value="PROTEIN_KINASE_DOM"/>
    <property type="match status" value="1"/>
</dbReference>
<name>A0A811RR84_9POAL</name>
<evidence type="ECO:0000256" key="8">
    <source>
        <dbReference type="ARBA" id="ARBA00022840"/>
    </source>
</evidence>
<evidence type="ECO:0000313" key="16">
    <source>
        <dbReference type="EMBL" id="CAD6273136.1"/>
    </source>
</evidence>
<dbReference type="InterPro" id="IPR016024">
    <property type="entry name" value="ARM-type_fold"/>
</dbReference>
<dbReference type="SUPFAM" id="SSF56204">
    <property type="entry name" value="Hect, E3 ligase catalytic domain"/>
    <property type="match status" value="1"/>
</dbReference>
<comment type="catalytic activity">
    <reaction evidence="1">
        <text>S-ubiquitinyl-[E2 ubiquitin-conjugating enzyme]-L-cysteine + [acceptor protein]-L-lysine = [E2 ubiquitin-conjugating enzyme]-L-cysteine + N(6)-ubiquitinyl-[acceptor protein]-L-lysine.</text>
        <dbReference type="EC" id="2.3.2.26"/>
    </reaction>
</comment>
<dbReference type="InterPro" id="IPR045322">
    <property type="entry name" value="HECTD1/TRIP12-like"/>
</dbReference>
<dbReference type="InterPro" id="IPR000569">
    <property type="entry name" value="HECT_dom"/>
</dbReference>
<keyword evidence="7 11" id="KW-0833">Ubl conjugation pathway</keyword>
<evidence type="ECO:0000256" key="9">
    <source>
        <dbReference type="ARBA" id="ARBA00047899"/>
    </source>
</evidence>
<dbReference type="GO" id="GO:0061630">
    <property type="term" value="F:ubiquitin protein ligase activity"/>
    <property type="evidence" value="ECO:0007669"/>
    <property type="project" value="UniProtKB-EC"/>
</dbReference>
<dbReference type="Proteomes" id="UP000604825">
    <property type="component" value="Unassembled WGS sequence"/>
</dbReference>
<dbReference type="InterPro" id="IPR017441">
    <property type="entry name" value="Protein_kinase_ATP_BS"/>
</dbReference>
<dbReference type="CDD" id="cd14007">
    <property type="entry name" value="STKc_Aurora"/>
    <property type="match status" value="1"/>
</dbReference>
<organism evidence="16 17">
    <name type="scientific">Miscanthus lutarioriparius</name>
    <dbReference type="NCBI Taxonomy" id="422564"/>
    <lineage>
        <taxon>Eukaryota</taxon>
        <taxon>Viridiplantae</taxon>
        <taxon>Streptophyta</taxon>
        <taxon>Embryophyta</taxon>
        <taxon>Tracheophyta</taxon>
        <taxon>Spermatophyta</taxon>
        <taxon>Magnoliopsida</taxon>
        <taxon>Liliopsida</taxon>
        <taxon>Poales</taxon>
        <taxon>Poaceae</taxon>
        <taxon>PACMAD clade</taxon>
        <taxon>Panicoideae</taxon>
        <taxon>Andropogonodae</taxon>
        <taxon>Andropogoneae</taxon>
        <taxon>Saccharinae</taxon>
        <taxon>Miscanthus</taxon>
    </lineage>
</organism>
<comment type="caution">
    <text evidence="16">The sequence shown here is derived from an EMBL/GenBank/DDBJ whole genome shotgun (WGS) entry which is preliminary data.</text>
</comment>
<protein>
    <recommendedName>
        <fullName evidence="18">Non-specific serine/threonine protein kinase</fullName>
    </recommendedName>
</protein>
<keyword evidence="8 12" id="KW-0067">ATP-binding</keyword>
<gene>
    <name evidence="16" type="ORF">NCGR_LOCUS56403</name>
</gene>
<keyword evidence="6" id="KW-0418">Kinase</keyword>
<dbReference type="SMART" id="SM00119">
    <property type="entry name" value="HECTc"/>
    <property type="match status" value="1"/>
</dbReference>
<dbReference type="OrthoDB" id="423283at2759"/>
<dbReference type="Gene3D" id="1.25.10.10">
    <property type="entry name" value="Leucine-rich Repeat Variant"/>
    <property type="match status" value="1"/>
</dbReference>
<dbReference type="InterPro" id="IPR011009">
    <property type="entry name" value="Kinase-like_dom_sf"/>
</dbReference>
<evidence type="ECO:0000256" key="2">
    <source>
        <dbReference type="ARBA" id="ARBA00006331"/>
    </source>
</evidence>
<reference evidence="16" key="1">
    <citation type="submission" date="2020-10" db="EMBL/GenBank/DDBJ databases">
        <authorList>
            <person name="Han B."/>
            <person name="Lu T."/>
            <person name="Zhao Q."/>
            <person name="Huang X."/>
            <person name="Zhao Y."/>
        </authorList>
    </citation>
    <scope>NUCLEOTIDE SEQUENCE</scope>
</reference>
<evidence type="ECO:0008006" key="18">
    <source>
        <dbReference type="Google" id="ProtNLM"/>
    </source>
</evidence>
<dbReference type="SUPFAM" id="SSF56112">
    <property type="entry name" value="Protein kinase-like (PK-like)"/>
    <property type="match status" value="1"/>
</dbReference>
<feature type="active site" description="Glycyl thioester intermediate" evidence="11">
    <location>
        <position position="1489"/>
    </location>
</feature>
<evidence type="ECO:0000256" key="11">
    <source>
        <dbReference type="PROSITE-ProRule" id="PRU00104"/>
    </source>
</evidence>
<dbReference type="PROSITE" id="PS00108">
    <property type="entry name" value="PROTEIN_KINASE_ST"/>
    <property type="match status" value="1"/>
</dbReference>
<evidence type="ECO:0000256" key="4">
    <source>
        <dbReference type="ARBA" id="ARBA00022679"/>
    </source>
</evidence>
<feature type="binding site" evidence="12">
    <location>
        <position position="45"/>
    </location>
    <ligand>
        <name>ATP</name>
        <dbReference type="ChEBI" id="CHEBI:30616"/>
    </ligand>
</feature>